<sequence>MASSKGILRSVIVLLSILSVGFLGLWFLSGPKININNKNNLPAKAPINKDIADGFSDFGGKTPQETLKLLISALEKNDLTLAAKYFIPENREIVSEDLERLNNTNLLRDLINDLKNIKLGKSSNETHYYFEIVDETGQTAAALELIKNQKGLWKIISL</sequence>
<reference evidence="2 3" key="1">
    <citation type="journal article" date="2015" name="Nature">
        <title>rRNA introns, odd ribosomes, and small enigmatic genomes across a large radiation of phyla.</title>
        <authorList>
            <person name="Brown C.T."/>
            <person name="Hug L.A."/>
            <person name="Thomas B.C."/>
            <person name="Sharon I."/>
            <person name="Castelle C.J."/>
            <person name="Singh A."/>
            <person name="Wilkins M.J."/>
            <person name="Williams K.H."/>
            <person name="Banfield J.F."/>
        </authorList>
    </citation>
    <scope>NUCLEOTIDE SEQUENCE [LARGE SCALE GENOMIC DNA]</scope>
</reference>
<organism evidence="2 3">
    <name type="scientific">Candidatus Azambacteria bacterium GW2011_GWA2_39_10</name>
    <dbReference type="NCBI Taxonomy" id="1618611"/>
    <lineage>
        <taxon>Bacteria</taxon>
        <taxon>Candidatus Azamiibacteriota</taxon>
    </lineage>
</organism>
<dbReference type="AlphaFoldDB" id="A0A0G0LXK7"/>
<keyword evidence="1" id="KW-1133">Transmembrane helix</keyword>
<keyword evidence="1" id="KW-0472">Membrane</keyword>
<gene>
    <name evidence="2" type="ORF">UT16_C0006G0001</name>
</gene>
<evidence type="ECO:0000256" key="1">
    <source>
        <dbReference type="SAM" id="Phobius"/>
    </source>
</evidence>
<dbReference type="Proteomes" id="UP000034706">
    <property type="component" value="Unassembled WGS sequence"/>
</dbReference>
<name>A0A0G0LXK7_9BACT</name>
<feature type="transmembrane region" description="Helical" evidence="1">
    <location>
        <begin position="6"/>
        <end position="28"/>
    </location>
</feature>
<evidence type="ECO:0000313" key="3">
    <source>
        <dbReference type="Proteomes" id="UP000034706"/>
    </source>
</evidence>
<proteinExistence type="predicted"/>
<comment type="caution">
    <text evidence="2">The sequence shown here is derived from an EMBL/GenBank/DDBJ whole genome shotgun (WGS) entry which is preliminary data.</text>
</comment>
<protein>
    <recommendedName>
        <fullName evidence="4">DUF4878 domain-containing protein</fullName>
    </recommendedName>
</protein>
<evidence type="ECO:0000313" key="2">
    <source>
        <dbReference type="EMBL" id="KKQ92770.1"/>
    </source>
</evidence>
<dbReference type="EMBL" id="LBVT01000006">
    <property type="protein sequence ID" value="KKQ92770.1"/>
    <property type="molecule type" value="Genomic_DNA"/>
</dbReference>
<evidence type="ECO:0008006" key="4">
    <source>
        <dbReference type="Google" id="ProtNLM"/>
    </source>
</evidence>
<keyword evidence="1" id="KW-0812">Transmembrane</keyword>
<accession>A0A0G0LXK7</accession>